<evidence type="ECO:0000256" key="5">
    <source>
        <dbReference type="PROSITE-ProRule" id="PRU00284"/>
    </source>
</evidence>
<dbReference type="SMART" id="SM00283">
    <property type="entry name" value="MA"/>
    <property type="match status" value="1"/>
</dbReference>
<dbReference type="SUPFAM" id="SSF58104">
    <property type="entry name" value="Methyl-accepting chemotaxis protein (MCP) signaling domain"/>
    <property type="match status" value="1"/>
</dbReference>
<keyword evidence="1 6" id="KW-0812">Transmembrane</keyword>
<sequence length="538" mass="55643">MSANPTPRRTRAAWFWDRPVALKVGASLVVMAVVFAVVGGIGGLALIRAGDNLERVRVLTGDLQGSMAELRTVQQTSHLLVRRATAAPDETLRTQLLTSSAWNDRRAAELIGTVDAYPEADVQQWADFNARWEAWHAFRDGTLMPFVEAGDLDGLEAALGSSAAGDPDNAGRALQLADGQITSQVEEIQVRASAEIRTVLVGLVLGFVVAGAVAATLAVAVTRRLTRGLRTVSASLDAMASGDLTVRADVAEQDELGRMARSAGVAQDSLREILAGVVGTTATIATASQDMAAAGEQVAAGSEETSAQAGVVAAAAEQVSRNVQDVAAGAEQMGASIREIAQNAGEAAKVGTTAMAVARTTNDSVARLGASSQEIGDVVKVITTIAEQTNLLALNATIEAARAGDAGKGFAVVASEVKDLAGETAKATEDIARRVEAIQRDTTTAVGAIEEIARVIERMNDYQLTIASAVEEQTSTTNEMSRAVAEAATGSAEIATNMTGVATASATSAEMLARLGGQVEGLAATSEDLRRQVGAFTF</sequence>
<evidence type="ECO:0000313" key="10">
    <source>
        <dbReference type="Proteomes" id="UP000289954"/>
    </source>
</evidence>
<dbReference type="Gene3D" id="1.10.287.950">
    <property type="entry name" value="Methyl-accepting chemotaxis protein"/>
    <property type="match status" value="1"/>
</dbReference>
<evidence type="ECO:0000259" key="7">
    <source>
        <dbReference type="PROSITE" id="PS50111"/>
    </source>
</evidence>
<gene>
    <name evidence="9" type="ORF">CBZ_31480</name>
</gene>
<feature type="domain" description="HAMP" evidence="8">
    <location>
        <begin position="223"/>
        <end position="275"/>
    </location>
</feature>
<accession>A0A402DVH7</accession>
<dbReference type="PANTHER" id="PTHR32089">
    <property type="entry name" value="METHYL-ACCEPTING CHEMOTAXIS PROTEIN MCPB"/>
    <property type="match status" value="1"/>
</dbReference>
<keyword evidence="3 5" id="KW-0807">Transducer</keyword>
<name>A0A402DVH7_9CELL</name>
<dbReference type="OrthoDB" id="8667074at2"/>
<dbReference type="InterPro" id="IPR003660">
    <property type="entry name" value="HAMP_dom"/>
</dbReference>
<dbReference type="PRINTS" id="PR00260">
    <property type="entry name" value="CHEMTRNSDUCR"/>
</dbReference>
<dbReference type="InterPro" id="IPR004090">
    <property type="entry name" value="Chemotax_Me-accpt_rcpt"/>
</dbReference>
<reference evidence="9 10" key="1">
    <citation type="submission" date="2019-01" db="EMBL/GenBank/DDBJ databases">
        <title>Draft genome sequence of Cellulomonas takizawaensis strain TKZ-21.</title>
        <authorList>
            <person name="Yamamura H."/>
            <person name="Hayashi T."/>
            <person name="Hamada M."/>
            <person name="Serisawa Y."/>
            <person name="Matsuyama K."/>
            <person name="Nakagawa Y."/>
            <person name="Otoguro M."/>
            <person name="Yanagida F."/>
            <person name="Hayakawa M."/>
        </authorList>
    </citation>
    <scope>NUCLEOTIDE SEQUENCE [LARGE SCALE GENOMIC DNA]</scope>
    <source>
        <strain evidence="9 10">NBRC12680</strain>
    </source>
</reference>
<dbReference type="Pfam" id="PF00015">
    <property type="entry name" value="MCPsignal"/>
    <property type="match status" value="1"/>
</dbReference>
<dbReference type="Proteomes" id="UP000289954">
    <property type="component" value="Unassembled WGS sequence"/>
</dbReference>
<comment type="caution">
    <text evidence="9">The sequence shown here is derived from an EMBL/GenBank/DDBJ whole genome shotgun (WGS) entry which is preliminary data.</text>
</comment>
<dbReference type="GO" id="GO:0006935">
    <property type="term" value="P:chemotaxis"/>
    <property type="evidence" value="ECO:0007669"/>
    <property type="project" value="InterPro"/>
</dbReference>
<dbReference type="InterPro" id="IPR004089">
    <property type="entry name" value="MCPsignal_dom"/>
</dbReference>
<evidence type="ECO:0000256" key="2">
    <source>
        <dbReference type="ARBA" id="ARBA00022989"/>
    </source>
</evidence>
<feature type="domain" description="Methyl-accepting transducer" evidence="7">
    <location>
        <begin position="280"/>
        <end position="509"/>
    </location>
</feature>
<dbReference type="GO" id="GO:0007165">
    <property type="term" value="P:signal transduction"/>
    <property type="evidence" value="ECO:0007669"/>
    <property type="project" value="UniProtKB-KW"/>
</dbReference>
<evidence type="ECO:0000313" key="9">
    <source>
        <dbReference type="EMBL" id="GCE78092.1"/>
    </source>
</evidence>
<evidence type="ECO:0000256" key="4">
    <source>
        <dbReference type="ARBA" id="ARBA00029447"/>
    </source>
</evidence>
<proteinExistence type="inferred from homology"/>
<keyword evidence="10" id="KW-1185">Reference proteome</keyword>
<comment type="similarity">
    <text evidence="4">Belongs to the methyl-accepting chemotaxis (MCP) protein family.</text>
</comment>
<dbReference type="SMART" id="SM00304">
    <property type="entry name" value="HAMP"/>
    <property type="match status" value="1"/>
</dbReference>
<evidence type="ECO:0008006" key="11">
    <source>
        <dbReference type="Google" id="ProtNLM"/>
    </source>
</evidence>
<evidence type="ECO:0000259" key="8">
    <source>
        <dbReference type="PROSITE" id="PS50885"/>
    </source>
</evidence>
<protein>
    <recommendedName>
        <fullName evidence="11">Methyl-accepting chemotaxis protein</fullName>
    </recommendedName>
</protein>
<dbReference type="PROSITE" id="PS50885">
    <property type="entry name" value="HAMP"/>
    <property type="match status" value="1"/>
</dbReference>
<dbReference type="CDD" id="cd06225">
    <property type="entry name" value="HAMP"/>
    <property type="match status" value="1"/>
</dbReference>
<dbReference type="GO" id="GO:0004888">
    <property type="term" value="F:transmembrane signaling receptor activity"/>
    <property type="evidence" value="ECO:0007669"/>
    <property type="project" value="InterPro"/>
</dbReference>
<dbReference type="AlphaFoldDB" id="A0A402DVH7"/>
<feature type="transmembrane region" description="Helical" evidence="6">
    <location>
        <begin position="199"/>
        <end position="221"/>
    </location>
</feature>
<keyword evidence="6" id="KW-0472">Membrane</keyword>
<dbReference type="GO" id="GO:0016020">
    <property type="term" value="C:membrane"/>
    <property type="evidence" value="ECO:0007669"/>
    <property type="project" value="InterPro"/>
</dbReference>
<organism evidence="9 10">
    <name type="scientific">Cellulomonas biazotea</name>
    <dbReference type="NCBI Taxonomy" id="1709"/>
    <lineage>
        <taxon>Bacteria</taxon>
        <taxon>Bacillati</taxon>
        <taxon>Actinomycetota</taxon>
        <taxon>Actinomycetes</taxon>
        <taxon>Micrococcales</taxon>
        <taxon>Cellulomonadaceae</taxon>
        <taxon>Cellulomonas</taxon>
    </lineage>
</organism>
<evidence type="ECO:0000256" key="1">
    <source>
        <dbReference type="ARBA" id="ARBA00022692"/>
    </source>
</evidence>
<evidence type="ECO:0000256" key="6">
    <source>
        <dbReference type="SAM" id="Phobius"/>
    </source>
</evidence>
<dbReference type="PROSITE" id="PS50111">
    <property type="entry name" value="CHEMOTAXIS_TRANSDUC_2"/>
    <property type="match status" value="1"/>
</dbReference>
<evidence type="ECO:0000256" key="3">
    <source>
        <dbReference type="ARBA" id="ARBA00023224"/>
    </source>
</evidence>
<dbReference type="RefSeq" id="WP_130782731.1">
    <property type="nucleotide sequence ID" value="NZ_BIMR01000305.1"/>
</dbReference>
<keyword evidence="2 6" id="KW-1133">Transmembrane helix</keyword>
<dbReference type="PANTHER" id="PTHR32089:SF112">
    <property type="entry name" value="LYSOZYME-LIKE PROTEIN-RELATED"/>
    <property type="match status" value="1"/>
</dbReference>
<dbReference type="EMBL" id="BIMR01000305">
    <property type="protein sequence ID" value="GCE78092.1"/>
    <property type="molecule type" value="Genomic_DNA"/>
</dbReference>
<feature type="transmembrane region" description="Helical" evidence="6">
    <location>
        <begin position="20"/>
        <end position="47"/>
    </location>
</feature>
<dbReference type="Pfam" id="PF00672">
    <property type="entry name" value="HAMP"/>
    <property type="match status" value="1"/>
</dbReference>